<evidence type="ECO:0000313" key="3">
    <source>
        <dbReference type="Proteomes" id="UP000070501"/>
    </source>
</evidence>
<reference evidence="3" key="1">
    <citation type="submission" date="2016-02" db="EMBL/GenBank/DDBJ databases">
        <title>Draft genome sequence of Microdochium bolleyi, a fungal endophyte of beachgrass.</title>
        <authorList>
            <consortium name="DOE Joint Genome Institute"/>
            <person name="David A.S."/>
            <person name="May G."/>
            <person name="Haridas S."/>
            <person name="Lim J."/>
            <person name="Wang M."/>
            <person name="Labutti K."/>
            <person name="Lipzen A."/>
            <person name="Barry K."/>
            <person name="Grigoriev I.V."/>
        </authorList>
    </citation>
    <scope>NUCLEOTIDE SEQUENCE [LARGE SCALE GENOMIC DNA]</scope>
    <source>
        <strain evidence="3">J235TASD1</strain>
    </source>
</reference>
<proteinExistence type="predicted"/>
<dbReference type="InterPro" id="IPR001853">
    <property type="entry name" value="DSBA-like_thioredoxin_dom"/>
</dbReference>
<dbReference type="InterPro" id="IPR036249">
    <property type="entry name" value="Thioredoxin-like_sf"/>
</dbReference>
<dbReference type="GO" id="GO:0005777">
    <property type="term" value="C:peroxisome"/>
    <property type="evidence" value="ECO:0007669"/>
    <property type="project" value="TreeGrafter"/>
</dbReference>
<dbReference type="SUPFAM" id="SSF52833">
    <property type="entry name" value="Thioredoxin-like"/>
    <property type="match status" value="1"/>
</dbReference>
<name>A0A136JCC3_9PEZI</name>
<organism evidence="2 3">
    <name type="scientific">Microdochium bolleyi</name>
    <dbReference type="NCBI Taxonomy" id="196109"/>
    <lineage>
        <taxon>Eukaryota</taxon>
        <taxon>Fungi</taxon>
        <taxon>Dikarya</taxon>
        <taxon>Ascomycota</taxon>
        <taxon>Pezizomycotina</taxon>
        <taxon>Sordariomycetes</taxon>
        <taxon>Xylariomycetidae</taxon>
        <taxon>Xylariales</taxon>
        <taxon>Microdochiaceae</taxon>
        <taxon>Microdochium</taxon>
    </lineage>
</organism>
<dbReference type="GO" id="GO:0004364">
    <property type="term" value="F:glutathione transferase activity"/>
    <property type="evidence" value="ECO:0007669"/>
    <property type="project" value="TreeGrafter"/>
</dbReference>
<dbReference type="OrthoDB" id="4664297at2759"/>
<accession>A0A136JCC3</accession>
<sequence length="271" mass="29015">MAAAAAASKAKGGRIECYVDVASFFSYIAFVQLASIEDTLRQHGVEVDVYPVLIGGINAGSGNKPPWVVPAKAKYLTAHDTRRANLLAGLDPVRTQGPKDLFKAARTMAANRALSYISRTFPREVYRAAMLGLFAKFWTVDAAARDPEEDQARRDLTTPDKVAAALADIPAPTGDGEKKLFTAEQIAQISAAAESGEYKALLKKRTEEALGRGAFGAPWFWVTPAASSDGTAAVSGEPVFGSDRWHVIFDILGLPYTKLALQGTDPAKSKL</sequence>
<dbReference type="Pfam" id="PF01323">
    <property type="entry name" value="DSBA"/>
    <property type="match status" value="1"/>
</dbReference>
<dbReference type="GO" id="GO:0004602">
    <property type="term" value="F:glutathione peroxidase activity"/>
    <property type="evidence" value="ECO:0007669"/>
    <property type="project" value="TreeGrafter"/>
</dbReference>
<evidence type="ECO:0000259" key="1">
    <source>
        <dbReference type="Pfam" id="PF01323"/>
    </source>
</evidence>
<keyword evidence="3" id="KW-1185">Reference proteome</keyword>
<protein>
    <submittedName>
        <fullName evidence="2">Thioredoxin-like protein</fullName>
    </submittedName>
</protein>
<dbReference type="AlphaFoldDB" id="A0A136JCC3"/>
<dbReference type="GO" id="GO:0006749">
    <property type="term" value="P:glutathione metabolic process"/>
    <property type="evidence" value="ECO:0007669"/>
    <property type="project" value="TreeGrafter"/>
</dbReference>
<dbReference type="Proteomes" id="UP000070501">
    <property type="component" value="Unassembled WGS sequence"/>
</dbReference>
<dbReference type="InParanoid" id="A0A136JCC3"/>
<dbReference type="PANTHER" id="PTHR42943">
    <property type="entry name" value="GLUTATHIONE S-TRANSFERASE KAPPA"/>
    <property type="match status" value="1"/>
</dbReference>
<feature type="domain" description="DSBA-like thioredoxin" evidence="1">
    <location>
        <begin position="15"/>
        <end position="148"/>
    </location>
</feature>
<dbReference type="EMBL" id="KQ964247">
    <property type="protein sequence ID" value="KXJ94738.1"/>
    <property type="molecule type" value="Genomic_DNA"/>
</dbReference>
<dbReference type="InterPro" id="IPR051924">
    <property type="entry name" value="GST_Kappa/NadH"/>
</dbReference>
<dbReference type="STRING" id="196109.A0A136JCC3"/>
<evidence type="ECO:0000313" key="2">
    <source>
        <dbReference type="EMBL" id="KXJ94738.1"/>
    </source>
</evidence>
<dbReference type="PANTHER" id="PTHR42943:SF13">
    <property type="entry name" value="GLUTATHIONE S-TRANSFERASE KAPPA-RELATED"/>
    <property type="match status" value="1"/>
</dbReference>
<dbReference type="Gene3D" id="3.40.30.10">
    <property type="entry name" value="Glutaredoxin"/>
    <property type="match status" value="1"/>
</dbReference>
<gene>
    <name evidence="2" type="ORF">Micbo1qcDRAFT_232165</name>
</gene>
<dbReference type="GO" id="GO:0005739">
    <property type="term" value="C:mitochondrion"/>
    <property type="evidence" value="ECO:0007669"/>
    <property type="project" value="TreeGrafter"/>
</dbReference>